<dbReference type="PANTHER" id="PTHR42953:SF3">
    <property type="entry name" value="HIGH-AFFINITY ZINC UPTAKE SYSTEM PROTEIN ZNUA"/>
    <property type="match status" value="1"/>
</dbReference>
<gene>
    <name evidence="6" type="ORF">ACFQJC_18135</name>
</gene>
<dbReference type="Gene3D" id="3.40.50.1980">
    <property type="entry name" value="Nitrogenase molybdenum iron protein domain"/>
    <property type="match status" value="2"/>
</dbReference>
<keyword evidence="7" id="KW-1185">Reference proteome</keyword>
<dbReference type="InterPro" id="IPR006127">
    <property type="entry name" value="ZnuA-like"/>
</dbReference>
<accession>A0ABD5ZKB5</accession>
<sequence>MTDSNRRRFLTLTAGVVTGGLAGCLGGTAGSQSDAETTGSASFFVFGDILGHVAGDVATTETLVPVGQHGHGWEPGPDIQGRIYESALFVHGMPGFQPWADDVLTSLEADGADVVTVSAAADVELHEIGADGNHAHESHEEEEHHESGEHHDEEAHESGEHHDDGTHGEDGDHDHGSIDPHFWMDPHRVATATETVRDALQRVDEANAEAYAANAESFRNALTDLDETYESTLESRERDVVLVAGHNAYGYLADRYGFEVVALTGLSPDEEPSPQDIERAQETIDEHGIRHVLADPLESDRAATQLVNETAAEEVLPLTAIPGRTDEWDERGWGYLEIMAELNLPSLQTALGAK</sequence>
<dbReference type="Pfam" id="PF01297">
    <property type="entry name" value="ZnuA"/>
    <property type="match status" value="1"/>
</dbReference>
<dbReference type="PANTHER" id="PTHR42953">
    <property type="entry name" value="HIGH-AFFINITY ZINC UPTAKE SYSTEM PROTEIN ZNUA-RELATED"/>
    <property type="match status" value="1"/>
</dbReference>
<evidence type="ECO:0000256" key="3">
    <source>
        <dbReference type="ARBA" id="ARBA00022729"/>
    </source>
</evidence>
<evidence type="ECO:0000256" key="4">
    <source>
        <dbReference type="SAM" id="Coils"/>
    </source>
</evidence>
<evidence type="ECO:0000256" key="5">
    <source>
        <dbReference type="SAM" id="MobiDB-lite"/>
    </source>
</evidence>
<protein>
    <submittedName>
        <fullName evidence="6">Metal ABC transporter substrate-binding protein</fullName>
    </submittedName>
</protein>
<dbReference type="AlphaFoldDB" id="A0ABD5ZKB5"/>
<feature type="region of interest" description="Disordered" evidence="5">
    <location>
        <begin position="133"/>
        <end position="183"/>
    </location>
</feature>
<evidence type="ECO:0000313" key="6">
    <source>
        <dbReference type="EMBL" id="MFC7205435.1"/>
    </source>
</evidence>
<comment type="similarity">
    <text evidence="1">Belongs to the bacterial solute-binding protein 9 family.</text>
</comment>
<dbReference type="EMBL" id="JBHTAA010000015">
    <property type="protein sequence ID" value="MFC7205435.1"/>
    <property type="molecule type" value="Genomic_DNA"/>
</dbReference>
<evidence type="ECO:0000256" key="2">
    <source>
        <dbReference type="ARBA" id="ARBA00022448"/>
    </source>
</evidence>
<dbReference type="SUPFAM" id="SSF53807">
    <property type="entry name" value="Helical backbone' metal receptor"/>
    <property type="match status" value="1"/>
</dbReference>
<organism evidence="6 7">
    <name type="scientific">Haloferax namakaokahaiae</name>
    <dbReference type="NCBI Taxonomy" id="1748331"/>
    <lineage>
        <taxon>Archaea</taxon>
        <taxon>Methanobacteriati</taxon>
        <taxon>Methanobacteriota</taxon>
        <taxon>Stenosarchaea group</taxon>
        <taxon>Halobacteria</taxon>
        <taxon>Halobacteriales</taxon>
        <taxon>Haloferacaceae</taxon>
        <taxon>Haloferax</taxon>
    </lineage>
</organism>
<keyword evidence="2" id="KW-0813">Transport</keyword>
<keyword evidence="4" id="KW-0175">Coiled coil</keyword>
<dbReference type="PROSITE" id="PS51318">
    <property type="entry name" value="TAT"/>
    <property type="match status" value="1"/>
</dbReference>
<feature type="coiled-coil region" evidence="4">
    <location>
        <begin position="189"/>
        <end position="216"/>
    </location>
</feature>
<proteinExistence type="inferred from homology"/>
<dbReference type="Proteomes" id="UP001596481">
    <property type="component" value="Unassembled WGS sequence"/>
</dbReference>
<evidence type="ECO:0000256" key="1">
    <source>
        <dbReference type="ARBA" id="ARBA00011028"/>
    </source>
</evidence>
<dbReference type="InterPro" id="IPR050492">
    <property type="entry name" value="Bact_metal-bind_prot9"/>
</dbReference>
<comment type="caution">
    <text evidence="6">The sequence shown here is derived from an EMBL/GenBank/DDBJ whole genome shotgun (WGS) entry which is preliminary data.</text>
</comment>
<dbReference type="PROSITE" id="PS51257">
    <property type="entry name" value="PROKAR_LIPOPROTEIN"/>
    <property type="match status" value="1"/>
</dbReference>
<dbReference type="RefSeq" id="WP_390226123.1">
    <property type="nucleotide sequence ID" value="NZ_JBHTAA010000015.1"/>
</dbReference>
<name>A0ABD5ZKB5_9EURY</name>
<reference evidence="6 7" key="1">
    <citation type="journal article" date="2019" name="Int. J. Syst. Evol. Microbiol.">
        <title>The Global Catalogue of Microorganisms (GCM) 10K type strain sequencing project: providing services to taxonomists for standard genome sequencing and annotation.</title>
        <authorList>
            <consortium name="The Broad Institute Genomics Platform"/>
            <consortium name="The Broad Institute Genome Sequencing Center for Infectious Disease"/>
            <person name="Wu L."/>
            <person name="Ma J."/>
        </authorList>
    </citation>
    <scope>NUCLEOTIDE SEQUENCE [LARGE SCALE GENOMIC DNA]</scope>
    <source>
        <strain evidence="6 7">DSM 29988</strain>
    </source>
</reference>
<dbReference type="InterPro" id="IPR006311">
    <property type="entry name" value="TAT_signal"/>
</dbReference>
<evidence type="ECO:0000313" key="7">
    <source>
        <dbReference type="Proteomes" id="UP001596481"/>
    </source>
</evidence>
<keyword evidence="3" id="KW-0732">Signal</keyword>